<organism evidence="1 2">
    <name type="scientific">Stephania japonica</name>
    <dbReference type="NCBI Taxonomy" id="461633"/>
    <lineage>
        <taxon>Eukaryota</taxon>
        <taxon>Viridiplantae</taxon>
        <taxon>Streptophyta</taxon>
        <taxon>Embryophyta</taxon>
        <taxon>Tracheophyta</taxon>
        <taxon>Spermatophyta</taxon>
        <taxon>Magnoliopsida</taxon>
        <taxon>Ranunculales</taxon>
        <taxon>Menispermaceae</taxon>
        <taxon>Menispermoideae</taxon>
        <taxon>Cissampelideae</taxon>
        <taxon>Stephania</taxon>
    </lineage>
</organism>
<protein>
    <submittedName>
        <fullName evidence="1">Uncharacterized protein</fullName>
    </submittedName>
</protein>
<dbReference type="Proteomes" id="UP001417504">
    <property type="component" value="Unassembled WGS sequence"/>
</dbReference>
<evidence type="ECO:0000313" key="2">
    <source>
        <dbReference type="Proteomes" id="UP001417504"/>
    </source>
</evidence>
<name>A0AAP0J8F7_9MAGN</name>
<evidence type="ECO:0000313" key="1">
    <source>
        <dbReference type="EMBL" id="KAK9129366.1"/>
    </source>
</evidence>
<accession>A0AAP0J8F7</accession>
<sequence>MKLVEGKGLWKRVVRLLKLRNHEKLIIRCNVLESIAKVQGGAAFDNGKVKMRIVIRKDELQHMLVGRKDGSYASPRELVLTAPSSFPLTLEQRLQFMRRRHFRRADSMKEGCCPWKPVLQSIPEEL</sequence>
<gene>
    <name evidence="1" type="ORF">Sjap_009853</name>
</gene>
<reference evidence="1 2" key="1">
    <citation type="submission" date="2024-01" db="EMBL/GenBank/DDBJ databases">
        <title>Genome assemblies of Stephania.</title>
        <authorList>
            <person name="Yang L."/>
        </authorList>
    </citation>
    <scope>NUCLEOTIDE SEQUENCE [LARGE SCALE GENOMIC DNA]</scope>
    <source>
        <strain evidence="1">QJT</strain>
        <tissue evidence="1">Leaf</tissue>
    </source>
</reference>
<proteinExistence type="predicted"/>
<keyword evidence="2" id="KW-1185">Reference proteome</keyword>
<comment type="caution">
    <text evidence="1">The sequence shown here is derived from an EMBL/GenBank/DDBJ whole genome shotgun (WGS) entry which is preliminary data.</text>
</comment>
<dbReference type="AlphaFoldDB" id="A0AAP0J8F7"/>
<dbReference type="EMBL" id="JBBNAE010000004">
    <property type="protein sequence ID" value="KAK9129366.1"/>
    <property type="molecule type" value="Genomic_DNA"/>
</dbReference>